<keyword evidence="2 4" id="KW-0833">Ubl conjugation pathway</keyword>
<evidence type="ECO:0000256" key="2">
    <source>
        <dbReference type="ARBA" id="ARBA00022786"/>
    </source>
</evidence>
<dbReference type="GO" id="GO:0019776">
    <property type="term" value="F:Atg8-family ligase activity"/>
    <property type="evidence" value="ECO:0007669"/>
    <property type="project" value="TreeGrafter"/>
</dbReference>
<dbReference type="Gene3D" id="3.10.20.90">
    <property type="entry name" value="Phosphatidylinositol 3-kinase Catalytic Subunit, Chain A, domain 1"/>
    <property type="match status" value="1"/>
</dbReference>
<evidence type="ECO:0000313" key="6">
    <source>
        <dbReference type="Proteomes" id="UP000326396"/>
    </source>
</evidence>
<dbReference type="GO" id="GO:0034727">
    <property type="term" value="P:piecemeal microautophagy of the nucleus"/>
    <property type="evidence" value="ECO:0007669"/>
    <property type="project" value="TreeGrafter"/>
</dbReference>
<keyword evidence="1 4" id="KW-1017">Isopeptide bond</keyword>
<keyword evidence="6" id="KW-1185">Reference proteome</keyword>
<dbReference type="GO" id="GO:0000421">
    <property type="term" value="C:autophagosome membrane"/>
    <property type="evidence" value="ECO:0007669"/>
    <property type="project" value="TreeGrafter"/>
</dbReference>
<dbReference type="GO" id="GO:0061723">
    <property type="term" value="P:glycophagy"/>
    <property type="evidence" value="ECO:0007669"/>
    <property type="project" value="TreeGrafter"/>
</dbReference>
<dbReference type="PANTHER" id="PTHR13385:SF0">
    <property type="entry name" value="UBIQUITIN-LIKE PROTEIN ATG12"/>
    <property type="match status" value="1"/>
</dbReference>
<evidence type="ECO:0000313" key="5">
    <source>
        <dbReference type="EMBL" id="KAD3338552.1"/>
    </source>
</evidence>
<dbReference type="GO" id="GO:0000422">
    <property type="term" value="P:autophagy of mitochondrion"/>
    <property type="evidence" value="ECO:0007669"/>
    <property type="project" value="TreeGrafter"/>
</dbReference>
<dbReference type="GO" id="GO:0000045">
    <property type="term" value="P:autophagosome assembly"/>
    <property type="evidence" value="ECO:0007669"/>
    <property type="project" value="InterPro"/>
</dbReference>
<dbReference type="EMBL" id="SZYD01000016">
    <property type="protein sequence ID" value="KAD3338552.1"/>
    <property type="molecule type" value="Genomic_DNA"/>
</dbReference>
<dbReference type="InterPro" id="IPR007242">
    <property type="entry name" value="Atg12"/>
</dbReference>
<evidence type="ECO:0000256" key="3">
    <source>
        <dbReference type="ARBA" id="ARBA00023006"/>
    </source>
</evidence>
<accession>A0A5N6MDM7</accession>
<reference evidence="5 6" key="1">
    <citation type="submission" date="2019-05" db="EMBL/GenBank/DDBJ databases">
        <title>Mikania micrantha, genome provides insights into the molecular mechanism of rapid growth.</title>
        <authorList>
            <person name="Liu B."/>
        </authorList>
    </citation>
    <scope>NUCLEOTIDE SEQUENCE [LARGE SCALE GENOMIC DNA]</scope>
    <source>
        <strain evidence="5">NLD-2019</strain>
        <tissue evidence="5">Leaf</tissue>
    </source>
</reference>
<sequence>MASESPIASRKGRLTIAGTDKFSKVIDFLCRQLHRETLFVYVNSAFSPSPDELVNDLYDIQGSSNFPLPKEMLDKVHPDNPLPTDAFHVPVDPVQIEGGPDKKSTVEDFSQVRLINTVAITLEEFILFQEHGKKRPG</sequence>
<dbReference type="Proteomes" id="UP000326396">
    <property type="component" value="Linkage Group LG6"/>
</dbReference>
<dbReference type="Pfam" id="PF04110">
    <property type="entry name" value="APG12"/>
    <property type="match status" value="1"/>
</dbReference>
<dbReference type="GO" id="GO:0034045">
    <property type="term" value="C:phagophore assembly site membrane"/>
    <property type="evidence" value="ECO:0007669"/>
    <property type="project" value="TreeGrafter"/>
</dbReference>
<comment type="subunit">
    <text evidence="4">Forms a conjugate with ATG5.</text>
</comment>
<comment type="function">
    <text evidence="4">Ubiquitin-like protein involved in cytoplasm to vacuole transport (Cvt) and autophagic vesicle formation.</text>
</comment>
<dbReference type="AlphaFoldDB" id="A0A5N6MDM7"/>
<gene>
    <name evidence="5" type="ORF">E3N88_34073</name>
</gene>
<comment type="caution">
    <text evidence="5">The sequence shown here is derived from an EMBL/GenBank/DDBJ whole genome shotgun (WGS) entry which is preliminary data.</text>
</comment>
<dbReference type="GO" id="GO:0097352">
    <property type="term" value="P:autophagosome maturation"/>
    <property type="evidence" value="ECO:0007669"/>
    <property type="project" value="TreeGrafter"/>
</dbReference>
<dbReference type="GO" id="GO:0034274">
    <property type="term" value="C:Atg12-Atg5-Atg16 complex"/>
    <property type="evidence" value="ECO:0007669"/>
    <property type="project" value="TreeGrafter"/>
</dbReference>
<evidence type="ECO:0000256" key="4">
    <source>
        <dbReference type="RuleBase" id="RU361201"/>
    </source>
</evidence>
<proteinExistence type="inferred from homology"/>
<protein>
    <recommendedName>
        <fullName evidence="4">Ubiquitin-like protein ATG12</fullName>
    </recommendedName>
</protein>
<dbReference type="PANTHER" id="PTHR13385">
    <property type="entry name" value="AUTOPHAGY PROTEIN 12"/>
    <property type="match status" value="1"/>
</dbReference>
<evidence type="ECO:0000256" key="1">
    <source>
        <dbReference type="ARBA" id="ARBA00022499"/>
    </source>
</evidence>
<dbReference type="InterPro" id="IPR029071">
    <property type="entry name" value="Ubiquitin-like_domsf"/>
</dbReference>
<keyword evidence="3 4" id="KW-0072">Autophagy</keyword>
<comment type="similarity">
    <text evidence="4">Belongs to the ATG12 family.</text>
</comment>
<name>A0A5N6MDM7_9ASTR</name>
<dbReference type="SUPFAM" id="SSF54236">
    <property type="entry name" value="Ubiquitin-like"/>
    <property type="match status" value="1"/>
</dbReference>
<dbReference type="OrthoDB" id="10003551at2759"/>
<organism evidence="5 6">
    <name type="scientific">Mikania micrantha</name>
    <name type="common">bitter vine</name>
    <dbReference type="NCBI Taxonomy" id="192012"/>
    <lineage>
        <taxon>Eukaryota</taxon>
        <taxon>Viridiplantae</taxon>
        <taxon>Streptophyta</taxon>
        <taxon>Embryophyta</taxon>
        <taxon>Tracheophyta</taxon>
        <taxon>Spermatophyta</taxon>
        <taxon>Magnoliopsida</taxon>
        <taxon>eudicotyledons</taxon>
        <taxon>Gunneridae</taxon>
        <taxon>Pentapetalae</taxon>
        <taxon>asterids</taxon>
        <taxon>campanulids</taxon>
        <taxon>Asterales</taxon>
        <taxon>Asteraceae</taxon>
        <taxon>Asteroideae</taxon>
        <taxon>Heliantheae alliance</taxon>
        <taxon>Eupatorieae</taxon>
        <taxon>Mikania</taxon>
    </lineage>
</organism>